<organism evidence="1 2">
    <name type="scientific">Acorus gramineus</name>
    <name type="common">Dwarf sweet flag</name>
    <dbReference type="NCBI Taxonomy" id="55184"/>
    <lineage>
        <taxon>Eukaryota</taxon>
        <taxon>Viridiplantae</taxon>
        <taxon>Streptophyta</taxon>
        <taxon>Embryophyta</taxon>
        <taxon>Tracheophyta</taxon>
        <taxon>Spermatophyta</taxon>
        <taxon>Magnoliopsida</taxon>
        <taxon>Liliopsida</taxon>
        <taxon>Acoraceae</taxon>
        <taxon>Acorus</taxon>
    </lineage>
</organism>
<gene>
    <name evidence="1" type="ORF">QJS04_geneDACA010937</name>
</gene>
<reference evidence="1" key="1">
    <citation type="journal article" date="2023" name="Nat. Commun.">
        <title>Diploid and tetraploid genomes of Acorus and the evolution of monocots.</title>
        <authorList>
            <person name="Ma L."/>
            <person name="Liu K.W."/>
            <person name="Li Z."/>
            <person name="Hsiao Y.Y."/>
            <person name="Qi Y."/>
            <person name="Fu T."/>
            <person name="Tang G.D."/>
            <person name="Zhang D."/>
            <person name="Sun W.H."/>
            <person name="Liu D.K."/>
            <person name="Li Y."/>
            <person name="Chen G.Z."/>
            <person name="Liu X.D."/>
            <person name="Liao X.Y."/>
            <person name="Jiang Y.T."/>
            <person name="Yu X."/>
            <person name="Hao Y."/>
            <person name="Huang J."/>
            <person name="Zhao X.W."/>
            <person name="Ke S."/>
            <person name="Chen Y.Y."/>
            <person name="Wu W.L."/>
            <person name="Hsu J.L."/>
            <person name="Lin Y.F."/>
            <person name="Huang M.D."/>
            <person name="Li C.Y."/>
            <person name="Huang L."/>
            <person name="Wang Z.W."/>
            <person name="Zhao X."/>
            <person name="Zhong W.Y."/>
            <person name="Peng D.H."/>
            <person name="Ahmad S."/>
            <person name="Lan S."/>
            <person name="Zhang J.S."/>
            <person name="Tsai W.C."/>
            <person name="Van de Peer Y."/>
            <person name="Liu Z.J."/>
        </authorList>
    </citation>
    <scope>NUCLEOTIDE SEQUENCE</scope>
    <source>
        <strain evidence="1">SCP</strain>
    </source>
</reference>
<reference evidence="1" key="2">
    <citation type="submission" date="2023-06" db="EMBL/GenBank/DDBJ databases">
        <authorList>
            <person name="Ma L."/>
            <person name="Liu K.-W."/>
            <person name="Li Z."/>
            <person name="Hsiao Y.-Y."/>
            <person name="Qi Y."/>
            <person name="Fu T."/>
            <person name="Tang G."/>
            <person name="Zhang D."/>
            <person name="Sun W.-H."/>
            <person name="Liu D.-K."/>
            <person name="Li Y."/>
            <person name="Chen G.-Z."/>
            <person name="Liu X.-D."/>
            <person name="Liao X.-Y."/>
            <person name="Jiang Y.-T."/>
            <person name="Yu X."/>
            <person name="Hao Y."/>
            <person name="Huang J."/>
            <person name="Zhao X.-W."/>
            <person name="Ke S."/>
            <person name="Chen Y.-Y."/>
            <person name="Wu W.-L."/>
            <person name="Hsu J.-L."/>
            <person name="Lin Y.-F."/>
            <person name="Huang M.-D."/>
            <person name="Li C.-Y."/>
            <person name="Huang L."/>
            <person name="Wang Z.-W."/>
            <person name="Zhao X."/>
            <person name="Zhong W.-Y."/>
            <person name="Peng D.-H."/>
            <person name="Ahmad S."/>
            <person name="Lan S."/>
            <person name="Zhang J.-S."/>
            <person name="Tsai W.-C."/>
            <person name="Van De Peer Y."/>
            <person name="Liu Z.-J."/>
        </authorList>
    </citation>
    <scope>NUCLEOTIDE SEQUENCE</scope>
    <source>
        <strain evidence="1">SCP</strain>
        <tissue evidence="1">Leaves</tissue>
    </source>
</reference>
<dbReference type="EMBL" id="JAUJYN010000003">
    <property type="protein sequence ID" value="KAK1276076.1"/>
    <property type="molecule type" value="Genomic_DNA"/>
</dbReference>
<dbReference type="AlphaFoldDB" id="A0AAV9BI69"/>
<evidence type="ECO:0000313" key="2">
    <source>
        <dbReference type="Proteomes" id="UP001179952"/>
    </source>
</evidence>
<dbReference type="Proteomes" id="UP001179952">
    <property type="component" value="Unassembled WGS sequence"/>
</dbReference>
<name>A0AAV9BI69_ACOGR</name>
<proteinExistence type="predicted"/>
<sequence length="100" mass="10531">MVPHSIEDSTSPEETSPSISPASLFCFSTGASNPKDHVLEVLLHPQHIILDKAPKPAKKMGPAKSMLQPGILVPLGLPSKAKKNIKKKVMSSAGHSKASA</sequence>
<protein>
    <submittedName>
        <fullName evidence="1">Uncharacterized protein</fullName>
    </submittedName>
</protein>
<keyword evidence="2" id="KW-1185">Reference proteome</keyword>
<evidence type="ECO:0000313" key="1">
    <source>
        <dbReference type="EMBL" id="KAK1276076.1"/>
    </source>
</evidence>
<comment type="caution">
    <text evidence="1">The sequence shown here is derived from an EMBL/GenBank/DDBJ whole genome shotgun (WGS) entry which is preliminary data.</text>
</comment>
<accession>A0AAV9BI69</accession>